<name>A0A2V3U8U3_9HYPH</name>
<dbReference type="Pfam" id="PF02482">
    <property type="entry name" value="Ribosomal_S30AE"/>
    <property type="match status" value="1"/>
</dbReference>
<accession>A0A2V3U8U3</accession>
<dbReference type="InterPro" id="IPR002059">
    <property type="entry name" value="CSP_DNA-bd"/>
</dbReference>
<dbReference type="EMBL" id="QJJK01000004">
    <property type="protein sequence ID" value="PXW60227.1"/>
    <property type="molecule type" value="Genomic_DNA"/>
</dbReference>
<dbReference type="SUPFAM" id="SSF69754">
    <property type="entry name" value="Ribosome binding protein Y (YfiA homologue)"/>
    <property type="match status" value="1"/>
</dbReference>
<proteinExistence type="predicted"/>
<keyword evidence="2" id="KW-1185">Reference proteome</keyword>
<evidence type="ECO:0000313" key="1">
    <source>
        <dbReference type="EMBL" id="PXW60227.1"/>
    </source>
</evidence>
<dbReference type="InterPro" id="IPR012340">
    <property type="entry name" value="NA-bd_OB-fold"/>
</dbReference>
<keyword evidence="1" id="KW-0238">DNA-binding</keyword>
<reference evidence="1 2" key="1">
    <citation type="submission" date="2018-05" db="EMBL/GenBank/DDBJ databases">
        <title>Genomic Encyclopedia of Type Strains, Phase IV (KMG-IV): sequencing the most valuable type-strain genomes for metagenomic binning, comparative biology and taxonomic classification.</title>
        <authorList>
            <person name="Goeker M."/>
        </authorList>
    </citation>
    <scope>NUCLEOTIDE SEQUENCE [LARGE SCALE GENOMIC DNA]</scope>
    <source>
        <strain evidence="1 2">DSM 6462</strain>
    </source>
</reference>
<organism evidence="1 2">
    <name type="scientific">Chelatococcus asaccharovorans</name>
    <dbReference type="NCBI Taxonomy" id="28210"/>
    <lineage>
        <taxon>Bacteria</taxon>
        <taxon>Pseudomonadati</taxon>
        <taxon>Pseudomonadota</taxon>
        <taxon>Alphaproteobacteria</taxon>
        <taxon>Hyphomicrobiales</taxon>
        <taxon>Chelatococcaceae</taxon>
        <taxon>Chelatococcus</taxon>
    </lineage>
</organism>
<dbReference type="InterPro" id="IPR036567">
    <property type="entry name" value="RHF-like"/>
</dbReference>
<protein>
    <submittedName>
        <fullName evidence="1">Putative cold-shock DNA-binding protein</fullName>
    </submittedName>
</protein>
<dbReference type="AlphaFoldDB" id="A0A2V3U8U3"/>
<comment type="caution">
    <text evidence="1">The sequence shown here is derived from an EMBL/GenBank/DDBJ whole genome shotgun (WGS) entry which is preliminary data.</text>
</comment>
<sequence length="192" mass="21379">MQTPLQITFKDTETSESLDRFIRERVDRLERFHPHIIACRVVIEVPHRGSGSGKTPLAINLEVDVPGRTLVAKRSDEMKEMKEDRTAIVTRAFDAIRRQLEEDAQVRRKQVKAHDSGAETGKISRLFPDRDYGFVEVVGSPQLYFSRSAVASGAFEDLEVGMMVHVTRAAGEGPMGPQASTVRRFAGETAPA</sequence>
<dbReference type="InterPro" id="IPR003489">
    <property type="entry name" value="RHF/RaiA"/>
</dbReference>
<evidence type="ECO:0000313" key="2">
    <source>
        <dbReference type="Proteomes" id="UP000248021"/>
    </source>
</evidence>
<dbReference type="Gene3D" id="2.40.50.140">
    <property type="entry name" value="Nucleic acid-binding proteins"/>
    <property type="match status" value="1"/>
</dbReference>
<dbReference type="Gene3D" id="3.30.160.100">
    <property type="entry name" value="Ribosome hibernation promotion factor-like"/>
    <property type="match status" value="1"/>
</dbReference>
<dbReference type="GO" id="GO:0003677">
    <property type="term" value="F:DNA binding"/>
    <property type="evidence" value="ECO:0007669"/>
    <property type="project" value="UniProtKB-KW"/>
</dbReference>
<dbReference type="PROSITE" id="PS51857">
    <property type="entry name" value="CSD_2"/>
    <property type="match status" value="1"/>
</dbReference>
<dbReference type="SUPFAM" id="SSF50249">
    <property type="entry name" value="Nucleic acid-binding proteins"/>
    <property type="match status" value="1"/>
</dbReference>
<dbReference type="Proteomes" id="UP000248021">
    <property type="component" value="Unassembled WGS sequence"/>
</dbReference>
<dbReference type="RefSeq" id="WP_110374724.1">
    <property type="nucleotide sequence ID" value="NZ_CAKNFM010000006.1"/>
</dbReference>
<dbReference type="OrthoDB" id="9782252at2"/>
<gene>
    <name evidence="1" type="ORF">C7450_104279</name>
</gene>